<protein>
    <submittedName>
        <fullName evidence="2">mRNA interferase RelE/StbE</fullName>
    </submittedName>
</protein>
<proteinExistence type="predicted"/>
<dbReference type="Pfam" id="PF01381">
    <property type="entry name" value="HTH_3"/>
    <property type="match status" value="1"/>
</dbReference>
<feature type="domain" description="HTH cro/C1-type" evidence="1">
    <location>
        <begin position="58"/>
        <end position="112"/>
    </location>
</feature>
<dbReference type="Gene3D" id="1.10.260.40">
    <property type="entry name" value="lambda repressor-like DNA-binding domains"/>
    <property type="match status" value="1"/>
</dbReference>
<sequence length="113" mass="12231">MGEMITIPLDEYKRLQRAAHDLEDIRILDRVTADLAAGREEAIPAEYVARMIDGESPLRVWRGYRGLSQAALAKASGVNRVQIVDIEAGRSSGSVETLKKLAAALGVALDDIA</sequence>
<gene>
    <name evidence="2" type="ORF">GGR43_002814</name>
</gene>
<dbReference type="SUPFAM" id="SSF47413">
    <property type="entry name" value="lambda repressor-like DNA-binding domains"/>
    <property type="match status" value="1"/>
</dbReference>
<dbReference type="RefSeq" id="WP_188072587.1">
    <property type="nucleotide sequence ID" value="NZ_BSPS01000023.1"/>
</dbReference>
<dbReference type="InterPro" id="IPR001387">
    <property type="entry name" value="Cro/C1-type_HTH"/>
</dbReference>
<dbReference type="CDD" id="cd00093">
    <property type="entry name" value="HTH_XRE"/>
    <property type="match status" value="1"/>
</dbReference>
<evidence type="ECO:0000313" key="2">
    <source>
        <dbReference type="EMBL" id="MBB3927091.1"/>
    </source>
</evidence>
<reference evidence="2 3" key="1">
    <citation type="submission" date="2020-08" db="EMBL/GenBank/DDBJ databases">
        <title>Genomic Encyclopedia of Type Strains, Phase IV (KMG-IV): sequencing the most valuable type-strain genomes for metagenomic binning, comparative biology and taxonomic classification.</title>
        <authorList>
            <person name="Goeker M."/>
        </authorList>
    </citation>
    <scope>NUCLEOTIDE SEQUENCE [LARGE SCALE GENOMIC DNA]</scope>
    <source>
        <strain evidence="2 3">DSM 26189</strain>
    </source>
</reference>
<name>A0A7W6BHH6_9SPHN</name>
<evidence type="ECO:0000259" key="1">
    <source>
        <dbReference type="PROSITE" id="PS50943"/>
    </source>
</evidence>
<dbReference type="GO" id="GO:0003677">
    <property type="term" value="F:DNA binding"/>
    <property type="evidence" value="ECO:0007669"/>
    <property type="project" value="InterPro"/>
</dbReference>
<dbReference type="PROSITE" id="PS50943">
    <property type="entry name" value="HTH_CROC1"/>
    <property type="match status" value="1"/>
</dbReference>
<accession>A0A7W6BHH6</accession>
<comment type="caution">
    <text evidence="2">The sequence shown here is derived from an EMBL/GenBank/DDBJ whole genome shotgun (WGS) entry which is preliminary data.</text>
</comment>
<dbReference type="EMBL" id="JACIDT010000009">
    <property type="protein sequence ID" value="MBB3927091.1"/>
    <property type="molecule type" value="Genomic_DNA"/>
</dbReference>
<dbReference type="Proteomes" id="UP000571950">
    <property type="component" value="Unassembled WGS sequence"/>
</dbReference>
<dbReference type="InterPro" id="IPR010982">
    <property type="entry name" value="Lambda_DNA-bd_dom_sf"/>
</dbReference>
<organism evidence="2 3">
    <name type="scientific">Sphingobium jiangsuense</name>
    <dbReference type="NCBI Taxonomy" id="870476"/>
    <lineage>
        <taxon>Bacteria</taxon>
        <taxon>Pseudomonadati</taxon>
        <taxon>Pseudomonadota</taxon>
        <taxon>Alphaproteobacteria</taxon>
        <taxon>Sphingomonadales</taxon>
        <taxon>Sphingomonadaceae</taxon>
        <taxon>Sphingobium</taxon>
    </lineage>
</organism>
<evidence type="ECO:0000313" key="3">
    <source>
        <dbReference type="Proteomes" id="UP000571950"/>
    </source>
</evidence>
<keyword evidence="3" id="KW-1185">Reference proteome</keyword>
<dbReference type="SMART" id="SM00530">
    <property type="entry name" value="HTH_XRE"/>
    <property type="match status" value="1"/>
</dbReference>
<dbReference type="AlphaFoldDB" id="A0A7W6BHH6"/>